<gene>
    <name evidence="7" type="ORF">DFQ27_009826</name>
</gene>
<keyword evidence="3" id="KW-0285">Flavoprotein</keyword>
<proteinExistence type="inferred from homology"/>
<dbReference type="Proteomes" id="UP000807716">
    <property type="component" value="Unassembled WGS sequence"/>
</dbReference>
<evidence type="ECO:0000256" key="1">
    <source>
        <dbReference type="ARBA" id="ARBA00001974"/>
    </source>
</evidence>
<sequence length="570" mass="61744">MPSPRLFLAGTALLAVVAMIYTSHLLSTSPPILRRFMQVIDSHSAVSPSCPGSATSKNQDDLLSCLQSIQDNSRRLGVCSSTESFLTTPSSSLYNTERLAYNWNLDFLPLAIFHPGCEADAAAAIRCAAVHNVTVAPRCGGHSFEGYGVGGKDGALVIDLDRLQKFHLDPLTGVATVGAGTRLGPLYGRLWNSEAGRYLVSGGICPAVGVSGLILGGGLGILHRQYGLAMDNVVGMTMIDAHGKIHTIDAPPRGGTPAPVVAAANAAQKEYSASSDMDLFWALRGAGSGNFGVVTEFRIQAYKAPPRFASMLVSYPIDAAATVIDAFGKWIQGLPDNITPGLILHSKSASLVINSIGTEDQLLVHVDPLLQAIGLPPSTPYEVFQGDWWEAIRWRTNITGYKGDVAQPDLSAHRYFRGSSLVYRQPMSSQEREIIVQHMTHPPEGYESIYVSMETWGGQVNHPAWPSAFDNHRGVLYSIQYAVRWNDPLSKIGALCKPCLDWHASMAKGLQAAYSSGPILEAYQNYIDMSIPNQLEAYYGDNLARLVEIKRRVDPNNVFRFAQSIPLSLT</sequence>
<evidence type="ECO:0000259" key="6">
    <source>
        <dbReference type="PROSITE" id="PS51387"/>
    </source>
</evidence>
<protein>
    <recommendedName>
        <fullName evidence="6">FAD-binding PCMH-type domain-containing protein</fullName>
    </recommendedName>
</protein>
<dbReference type="InterPro" id="IPR050416">
    <property type="entry name" value="FAD-linked_Oxidoreductase"/>
</dbReference>
<dbReference type="PROSITE" id="PS51387">
    <property type="entry name" value="FAD_PCMH"/>
    <property type="match status" value="1"/>
</dbReference>
<dbReference type="InterPro" id="IPR016166">
    <property type="entry name" value="FAD-bd_PCMH"/>
</dbReference>
<comment type="cofactor">
    <cofactor evidence="1">
        <name>FAD</name>
        <dbReference type="ChEBI" id="CHEBI:57692"/>
    </cofactor>
</comment>
<name>A0A9P6QEX5_9FUNG</name>
<evidence type="ECO:0000256" key="4">
    <source>
        <dbReference type="ARBA" id="ARBA00022827"/>
    </source>
</evidence>
<dbReference type="GO" id="GO:0071949">
    <property type="term" value="F:FAD binding"/>
    <property type="evidence" value="ECO:0007669"/>
    <property type="project" value="InterPro"/>
</dbReference>
<dbReference type="InterPro" id="IPR006094">
    <property type="entry name" value="Oxid_FAD_bind_N"/>
</dbReference>
<comment type="caution">
    <text evidence="7">The sequence shown here is derived from an EMBL/GenBank/DDBJ whole genome shotgun (WGS) entry which is preliminary data.</text>
</comment>
<evidence type="ECO:0000256" key="3">
    <source>
        <dbReference type="ARBA" id="ARBA00022630"/>
    </source>
</evidence>
<keyword evidence="8" id="KW-1185">Reference proteome</keyword>
<dbReference type="OrthoDB" id="415825at2759"/>
<dbReference type="InterPro" id="IPR036318">
    <property type="entry name" value="FAD-bd_PCMH-like_sf"/>
</dbReference>
<comment type="similarity">
    <text evidence="2">Belongs to the oxygen-dependent FAD-linked oxidoreductase family.</text>
</comment>
<organism evidence="7 8">
    <name type="scientific">Actinomortierella ambigua</name>
    <dbReference type="NCBI Taxonomy" id="1343610"/>
    <lineage>
        <taxon>Eukaryota</taxon>
        <taxon>Fungi</taxon>
        <taxon>Fungi incertae sedis</taxon>
        <taxon>Mucoromycota</taxon>
        <taxon>Mortierellomycotina</taxon>
        <taxon>Mortierellomycetes</taxon>
        <taxon>Mortierellales</taxon>
        <taxon>Mortierellaceae</taxon>
        <taxon>Actinomortierella</taxon>
    </lineage>
</organism>
<dbReference type="PANTHER" id="PTHR42973:SF39">
    <property type="entry name" value="FAD-BINDING PCMH-TYPE DOMAIN-CONTAINING PROTEIN"/>
    <property type="match status" value="1"/>
</dbReference>
<dbReference type="Pfam" id="PF01565">
    <property type="entry name" value="FAD_binding_4"/>
    <property type="match status" value="1"/>
</dbReference>
<dbReference type="SUPFAM" id="SSF56176">
    <property type="entry name" value="FAD-binding/transporter-associated domain-like"/>
    <property type="match status" value="1"/>
</dbReference>
<dbReference type="Gene3D" id="3.30.465.10">
    <property type="match status" value="1"/>
</dbReference>
<dbReference type="EMBL" id="JAAAJB010000095">
    <property type="protein sequence ID" value="KAG0266385.1"/>
    <property type="molecule type" value="Genomic_DNA"/>
</dbReference>
<reference evidence="7" key="1">
    <citation type="journal article" date="2020" name="Fungal Divers.">
        <title>Resolving the Mortierellaceae phylogeny through synthesis of multi-gene phylogenetics and phylogenomics.</title>
        <authorList>
            <person name="Vandepol N."/>
            <person name="Liber J."/>
            <person name="Desiro A."/>
            <person name="Na H."/>
            <person name="Kennedy M."/>
            <person name="Barry K."/>
            <person name="Grigoriev I.V."/>
            <person name="Miller A.N."/>
            <person name="O'Donnell K."/>
            <person name="Stajich J.E."/>
            <person name="Bonito G."/>
        </authorList>
    </citation>
    <scope>NUCLEOTIDE SEQUENCE</scope>
    <source>
        <strain evidence="7">BC1065</strain>
    </source>
</reference>
<evidence type="ECO:0000256" key="2">
    <source>
        <dbReference type="ARBA" id="ARBA00005466"/>
    </source>
</evidence>
<dbReference type="Pfam" id="PF08031">
    <property type="entry name" value="BBE"/>
    <property type="match status" value="1"/>
</dbReference>
<dbReference type="PANTHER" id="PTHR42973">
    <property type="entry name" value="BINDING OXIDOREDUCTASE, PUTATIVE (AFU_ORTHOLOGUE AFUA_1G17690)-RELATED"/>
    <property type="match status" value="1"/>
</dbReference>
<evidence type="ECO:0000256" key="5">
    <source>
        <dbReference type="ARBA" id="ARBA00023002"/>
    </source>
</evidence>
<dbReference type="AlphaFoldDB" id="A0A9P6QEX5"/>
<evidence type="ECO:0000313" key="8">
    <source>
        <dbReference type="Proteomes" id="UP000807716"/>
    </source>
</evidence>
<dbReference type="GO" id="GO:0016491">
    <property type="term" value="F:oxidoreductase activity"/>
    <property type="evidence" value="ECO:0007669"/>
    <property type="project" value="UniProtKB-KW"/>
</dbReference>
<evidence type="ECO:0000313" key="7">
    <source>
        <dbReference type="EMBL" id="KAG0266385.1"/>
    </source>
</evidence>
<feature type="domain" description="FAD-binding PCMH-type" evidence="6">
    <location>
        <begin position="105"/>
        <end position="304"/>
    </location>
</feature>
<dbReference type="InterPro" id="IPR016169">
    <property type="entry name" value="FAD-bd_PCMH_sub2"/>
</dbReference>
<dbReference type="InterPro" id="IPR012951">
    <property type="entry name" value="BBE"/>
</dbReference>
<keyword evidence="5" id="KW-0560">Oxidoreductase</keyword>
<keyword evidence="4" id="KW-0274">FAD</keyword>
<accession>A0A9P6QEX5</accession>
<dbReference type="Gene3D" id="3.40.462.20">
    <property type="match status" value="1"/>
</dbReference>